<reference evidence="1" key="1">
    <citation type="submission" date="2009-10" db="EMBL/GenBank/DDBJ databases">
        <title>Diversity of trophic interactions inside an arsenic-rich microbial ecosystem.</title>
        <authorList>
            <person name="Bertin P.N."/>
            <person name="Heinrich-Salmeron A."/>
            <person name="Pelletier E."/>
            <person name="Goulhen-Chollet F."/>
            <person name="Arsene-Ploetze F."/>
            <person name="Gallien S."/>
            <person name="Calteau A."/>
            <person name="Vallenet D."/>
            <person name="Casiot C."/>
            <person name="Chane-Woon-Ming B."/>
            <person name="Giloteaux L."/>
            <person name="Barakat M."/>
            <person name="Bonnefoy V."/>
            <person name="Bruneel O."/>
            <person name="Chandler M."/>
            <person name="Cleiss J."/>
            <person name="Duran R."/>
            <person name="Elbaz-Poulichet F."/>
            <person name="Fonknechten N."/>
            <person name="Lauga B."/>
            <person name="Mornico D."/>
            <person name="Ortet P."/>
            <person name="Schaeffer C."/>
            <person name="Siguier P."/>
            <person name="Alexander Thil Smith A."/>
            <person name="Van Dorsselaer A."/>
            <person name="Weissenbach J."/>
            <person name="Medigue C."/>
            <person name="Le Paslier D."/>
        </authorList>
    </citation>
    <scope>NUCLEOTIDE SEQUENCE</scope>
</reference>
<dbReference type="InterPro" id="IPR014057">
    <property type="entry name" value="HI1420"/>
</dbReference>
<accession>E6PN15</accession>
<evidence type="ECO:0000313" key="1">
    <source>
        <dbReference type="EMBL" id="CBH96317.1"/>
    </source>
</evidence>
<dbReference type="InterPro" id="IPR010982">
    <property type="entry name" value="Lambda_DNA-bd_dom_sf"/>
</dbReference>
<evidence type="ECO:0008006" key="2">
    <source>
        <dbReference type="Google" id="ProtNLM"/>
    </source>
</evidence>
<name>E6PN15_9ZZZZ</name>
<dbReference type="PANTHER" id="PTHR40275">
    <property type="entry name" value="SSL7038 PROTEIN"/>
    <property type="match status" value="1"/>
</dbReference>
<sequence length="102" mass="11078">MNASRPLNQTIVELLRQDEGFAEELLNAAIDEADEPGGREALLAALRSIAEAKGMRAIAEETGLSRETLYRTLSPRGNPTLRTLMAVTHAAGLRLRVEKAHA</sequence>
<protein>
    <recommendedName>
        <fullName evidence="2">Addiction module antidote protein</fullName>
    </recommendedName>
</protein>
<organism evidence="1">
    <name type="scientific">mine drainage metagenome</name>
    <dbReference type="NCBI Taxonomy" id="410659"/>
    <lineage>
        <taxon>unclassified sequences</taxon>
        <taxon>metagenomes</taxon>
        <taxon>ecological metagenomes</taxon>
    </lineage>
</organism>
<comment type="caution">
    <text evidence="1">The sequence shown here is derived from an EMBL/GenBank/DDBJ whole genome shotgun (WGS) entry which is preliminary data.</text>
</comment>
<dbReference type="NCBIfam" id="TIGR02684">
    <property type="entry name" value="dnstrm_HI1420"/>
    <property type="match status" value="1"/>
</dbReference>
<dbReference type="AlphaFoldDB" id="E6PN15"/>
<dbReference type="EMBL" id="CABM01000024">
    <property type="protein sequence ID" value="CBH96317.1"/>
    <property type="molecule type" value="Genomic_DNA"/>
</dbReference>
<dbReference type="GO" id="GO:0003677">
    <property type="term" value="F:DNA binding"/>
    <property type="evidence" value="ECO:0007669"/>
    <property type="project" value="InterPro"/>
</dbReference>
<proteinExistence type="predicted"/>
<dbReference type="PANTHER" id="PTHR40275:SF1">
    <property type="entry name" value="SSL7038 PROTEIN"/>
    <property type="match status" value="1"/>
</dbReference>
<dbReference type="Gene3D" id="1.10.260.40">
    <property type="entry name" value="lambda repressor-like DNA-binding domains"/>
    <property type="match status" value="1"/>
</dbReference>
<dbReference type="SUPFAM" id="SSF47413">
    <property type="entry name" value="lambda repressor-like DNA-binding domains"/>
    <property type="match status" value="1"/>
</dbReference>
<dbReference type="Pfam" id="PF21716">
    <property type="entry name" value="dnstrm_HI1420"/>
    <property type="match status" value="1"/>
</dbReference>
<gene>
    <name evidence="1" type="ORF">CARN2_2258</name>
</gene>